<feature type="signal peptide" evidence="1">
    <location>
        <begin position="1"/>
        <end position="17"/>
    </location>
</feature>
<comment type="caution">
    <text evidence="2">The sequence shown here is derived from an EMBL/GenBank/DDBJ whole genome shotgun (WGS) entry which is preliminary data.</text>
</comment>
<reference evidence="2 3" key="1">
    <citation type="submission" date="2020-04" db="EMBL/GenBank/DDBJ databases">
        <authorList>
            <person name="Laetsch R D."/>
            <person name="Stevens L."/>
            <person name="Kumar S."/>
            <person name="Blaxter L. M."/>
        </authorList>
    </citation>
    <scope>NUCLEOTIDE SEQUENCE [LARGE SCALE GENOMIC DNA]</scope>
</reference>
<organism evidence="2 3">
    <name type="scientific">Caenorhabditis bovis</name>
    <dbReference type="NCBI Taxonomy" id="2654633"/>
    <lineage>
        <taxon>Eukaryota</taxon>
        <taxon>Metazoa</taxon>
        <taxon>Ecdysozoa</taxon>
        <taxon>Nematoda</taxon>
        <taxon>Chromadorea</taxon>
        <taxon>Rhabditida</taxon>
        <taxon>Rhabditina</taxon>
        <taxon>Rhabditomorpha</taxon>
        <taxon>Rhabditoidea</taxon>
        <taxon>Rhabditidae</taxon>
        <taxon>Peloderinae</taxon>
        <taxon>Caenorhabditis</taxon>
    </lineage>
</organism>
<evidence type="ECO:0000313" key="3">
    <source>
        <dbReference type="Proteomes" id="UP000494206"/>
    </source>
</evidence>
<evidence type="ECO:0000313" key="2">
    <source>
        <dbReference type="EMBL" id="CAB3407888.1"/>
    </source>
</evidence>
<dbReference type="EMBL" id="CADEPM010000006">
    <property type="protein sequence ID" value="CAB3407888.1"/>
    <property type="molecule type" value="Genomic_DNA"/>
</dbReference>
<sequence>MWKTILILLIILPAVFSLGKPFWSTTQAPHPRRYHIENQPQIADEPFRFNTIVNENYRKINEQFKSKIIVN</sequence>
<proteinExistence type="predicted"/>
<accession>A0A8S1F2U4</accession>
<gene>
    <name evidence="2" type="ORF">CBOVIS_LOCUS9741</name>
</gene>
<evidence type="ECO:0000256" key="1">
    <source>
        <dbReference type="SAM" id="SignalP"/>
    </source>
</evidence>
<dbReference type="AlphaFoldDB" id="A0A8S1F2U4"/>
<feature type="chain" id="PRO_5035753644" evidence="1">
    <location>
        <begin position="18"/>
        <end position="71"/>
    </location>
</feature>
<keyword evidence="3" id="KW-1185">Reference proteome</keyword>
<dbReference type="Proteomes" id="UP000494206">
    <property type="component" value="Unassembled WGS sequence"/>
</dbReference>
<protein>
    <submittedName>
        <fullName evidence="2">Uncharacterized protein</fullName>
    </submittedName>
</protein>
<keyword evidence="1" id="KW-0732">Signal</keyword>
<name>A0A8S1F2U4_9PELO</name>